<gene>
    <name evidence="3" type="ORF">LSTR_LSTR008867</name>
</gene>
<protein>
    <recommendedName>
        <fullName evidence="2">Glycolipid transfer protein domain-containing protein</fullName>
    </recommendedName>
</protein>
<name>A0A482WLI2_LAOST</name>
<evidence type="ECO:0000259" key="2">
    <source>
        <dbReference type="Pfam" id="PF08718"/>
    </source>
</evidence>
<dbReference type="InterPro" id="IPR036497">
    <property type="entry name" value="GLTP_sf"/>
</dbReference>
<dbReference type="PANTHER" id="PTHR10219:SF25">
    <property type="entry name" value="PLECKSTRIN HOMOLOGY DOMAIN-CONTAINING FAMILY A MEMBER 8"/>
    <property type="match status" value="1"/>
</dbReference>
<reference evidence="3 4" key="1">
    <citation type="journal article" date="2017" name="Gigascience">
        <title>Genome sequence of the small brown planthopper, Laodelphax striatellus.</title>
        <authorList>
            <person name="Zhu J."/>
            <person name="Jiang F."/>
            <person name="Wang X."/>
            <person name="Yang P."/>
            <person name="Bao Y."/>
            <person name="Zhao W."/>
            <person name="Wang W."/>
            <person name="Lu H."/>
            <person name="Wang Q."/>
            <person name="Cui N."/>
            <person name="Li J."/>
            <person name="Chen X."/>
            <person name="Luo L."/>
            <person name="Yu J."/>
            <person name="Kang L."/>
            <person name="Cui F."/>
        </authorList>
    </citation>
    <scope>NUCLEOTIDE SEQUENCE [LARGE SCALE GENOMIC DNA]</scope>
    <source>
        <strain evidence="3">Lst14</strain>
    </source>
</reference>
<dbReference type="FunFam" id="1.10.3520.10:FF:000001">
    <property type="entry name" value="Pleckstrin domain-containing family A member 8"/>
    <property type="match status" value="1"/>
</dbReference>
<dbReference type="InParanoid" id="A0A482WLI2"/>
<dbReference type="Pfam" id="PF08718">
    <property type="entry name" value="GLTP"/>
    <property type="match status" value="1"/>
</dbReference>
<dbReference type="AlphaFoldDB" id="A0A482WLI2"/>
<dbReference type="EMBL" id="QKKF02031779">
    <property type="protein sequence ID" value="RZF34328.1"/>
    <property type="molecule type" value="Genomic_DNA"/>
</dbReference>
<dbReference type="Gene3D" id="1.10.3520.10">
    <property type="entry name" value="Glycolipid transfer protein"/>
    <property type="match status" value="1"/>
</dbReference>
<dbReference type="STRING" id="195883.A0A482WLI2"/>
<dbReference type="SUPFAM" id="SSF110004">
    <property type="entry name" value="Glycolipid transfer protein, GLTP"/>
    <property type="match status" value="1"/>
</dbReference>
<keyword evidence="1" id="KW-0813">Transport</keyword>
<accession>A0A482WLI2</accession>
<dbReference type="GO" id="GO:0005829">
    <property type="term" value="C:cytosol"/>
    <property type="evidence" value="ECO:0007669"/>
    <property type="project" value="TreeGrafter"/>
</dbReference>
<sequence>MSASNGGLPSEEGKNFFTTVQAPFPDLTDGKINTVQYLEACKGVVELVDRFGKVFAPVKYDMSGNIDKLSEKYASDVDKFEFLNDMVLHDKEAHEITAIDALLWLNRANHLVQRFFELILEDNASKVTRKKETRFLKAAYKETLKEHHGWIAQHLFTFLSRMCPTRKDLVNVLSLERENREDLVYRDMEAFTNKLKENVTYILKFYKEHDLENYPKP</sequence>
<dbReference type="GO" id="GO:0016020">
    <property type="term" value="C:membrane"/>
    <property type="evidence" value="ECO:0007669"/>
    <property type="project" value="TreeGrafter"/>
</dbReference>
<dbReference type="SMR" id="A0A482WLI2"/>
<dbReference type="GO" id="GO:1902388">
    <property type="term" value="F:ceramide 1-phosphate transfer activity"/>
    <property type="evidence" value="ECO:0007669"/>
    <property type="project" value="TreeGrafter"/>
</dbReference>
<dbReference type="InterPro" id="IPR014830">
    <property type="entry name" value="Glycolipid_transfer_prot_dom"/>
</dbReference>
<proteinExistence type="predicted"/>
<dbReference type="OrthoDB" id="205255at2759"/>
<keyword evidence="4" id="KW-1185">Reference proteome</keyword>
<evidence type="ECO:0000313" key="3">
    <source>
        <dbReference type="EMBL" id="RZF34328.1"/>
    </source>
</evidence>
<dbReference type="FunCoup" id="A0A482WLI2">
    <property type="interactions" value="1023"/>
</dbReference>
<organism evidence="3 4">
    <name type="scientific">Laodelphax striatellus</name>
    <name type="common">Small brown planthopper</name>
    <name type="synonym">Delphax striatella</name>
    <dbReference type="NCBI Taxonomy" id="195883"/>
    <lineage>
        <taxon>Eukaryota</taxon>
        <taxon>Metazoa</taxon>
        <taxon>Ecdysozoa</taxon>
        <taxon>Arthropoda</taxon>
        <taxon>Hexapoda</taxon>
        <taxon>Insecta</taxon>
        <taxon>Pterygota</taxon>
        <taxon>Neoptera</taxon>
        <taxon>Paraneoptera</taxon>
        <taxon>Hemiptera</taxon>
        <taxon>Auchenorrhyncha</taxon>
        <taxon>Fulgoroidea</taxon>
        <taxon>Delphacidae</taxon>
        <taxon>Criomorphinae</taxon>
        <taxon>Laodelphax</taxon>
    </lineage>
</organism>
<feature type="domain" description="Glycolipid transfer protein" evidence="2">
    <location>
        <begin position="32"/>
        <end position="173"/>
    </location>
</feature>
<comment type="caution">
    <text evidence="3">The sequence shown here is derived from an EMBL/GenBank/DDBJ whole genome shotgun (WGS) entry which is preliminary data.</text>
</comment>
<dbReference type="GO" id="GO:1902387">
    <property type="term" value="F:ceramide 1-phosphate binding"/>
    <property type="evidence" value="ECO:0007669"/>
    <property type="project" value="TreeGrafter"/>
</dbReference>
<dbReference type="PANTHER" id="PTHR10219">
    <property type="entry name" value="GLYCOLIPID TRANSFER PROTEIN-RELATED"/>
    <property type="match status" value="1"/>
</dbReference>
<evidence type="ECO:0000256" key="1">
    <source>
        <dbReference type="ARBA" id="ARBA00022448"/>
    </source>
</evidence>
<dbReference type="Proteomes" id="UP000291343">
    <property type="component" value="Unassembled WGS sequence"/>
</dbReference>
<evidence type="ECO:0000313" key="4">
    <source>
        <dbReference type="Proteomes" id="UP000291343"/>
    </source>
</evidence>